<organism evidence="2 3">
    <name type="scientific">Ambispora gerdemannii</name>
    <dbReference type="NCBI Taxonomy" id="144530"/>
    <lineage>
        <taxon>Eukaryota</taxon>
        <taxon>Fungi</taxon>
        <taxon>Fungi incertae sedis</taxon>
        <taxon>Mucoromycota</taxon>
        <taxon>Glomeromycotina</taxon>
        <taxon>Glomeromycetes</taxon>
        <taxon>Archaeosporales</taxon>
        <taxon>Ambisporaceae</taxon>
        <taxon>Ambispora</taxon>
    </lineage>
</organism>
<protein>
    <submittedName>
        <fullName evidence="2">2844_t:CDS:1</fullName>
    </submittedName>
</protein>
<evidence type="ECO:0000313" key="2">
    <source>
        <dbReference type="EMBL" id="CAG8509422.1"/>
    </source>
</evidence>
<evidence type="ECO:0000313" key="3">
    <source>
        <dbReference type="Proteomes" id="UP000789831"/>
    </source>
</evidence>
<accession>A0A9N9F484</accession>
<comment type="caution">
    <text evidence="2">The sequence shown here is derived from an EMBL/GenBank/DDBJ whole genome shotgun (WGS) entry which is preliminary data.</text>
</comment>
<dbReference type="AlphaFoldDB" id="A0A9N9F484"/>
<name>A0A9N9F484_9GLOM</name>
<reference evidence="2" key="1">
    <citation type="submission" date="2021-06" db="EMBL/GenBank/DDBJ databases">
        <authorList>
            <person name="Kallberg Y."/>
            <person name="Tangrot J."/>
            <person name="Rosling A."/>
        </authorList>
    </citation>
    <scope>NUCLEOTIDE SEQUENCE</scope>
    <source>
        <strain evidence="2">MT106</strain>
    </source>
</reference>
<evidence type="ECO:0000256" key="1">
    <source>
        <dbReference type="SAM" id="MobiDB-lite"/>
    </source>
</evidence>
<dbReference type="EMBL" id="CAJVPL010000557">
    <property type="protein sequence ID" value="CAG8509422.1"/>
    <property type="molecule type" value="Genomic_DNA"/>
</dbReference>
<sequence length="115" mass="13273">MSLKSSFIIDNTDGESLLYDDIFFSATTKHLIIKKYYFPIGTSKYIPLTEITSVVTDQEYPLRWWQVKPNLIGPITIEDKFSSHVEQKKSSLHLKGLCAEDNDNNEKDKNEEKEA</sequence>
<gene>
    <name evidence="2" type="ORF">AGERDE_LOCUS4662</name>
</gene>
<dbReference type="OrthoDB" id="5511455at2759"/>
<proteinExistence type="predicted"/>
<dbReference type="Proteomes" id="UP000789831">
    <property type="component" value="Unassembled WGS sequence"/>
</dbReference>
<feature type="compositionally biased region" description="Basic and acidic residues" evidence="1">
    <location>
        <begin position="104"/>
        <end position="115"/>
    </location>
</feature>
<keyword evidence="3" id="KW-1185">Reference proteome</keyword>
<feature type="region of interest" description="Disordered" evidence="1">
    <location>
        <begin position="96"/>
        <end position="115"/>
    </location>
</feature>